<dbReference type="PANTHER" id="PTHR34861:SF10">
    <property type="entry name" value="CYCLASE"/>
    <property type="match status" value="1"/>
</dbReference>
<evidence type="ECO:0000313" key="2">
    <source>
        <dbReference type="Proteomes" id="UP000603200"/>
    </source>
</evidence>
<dbReference type="SUPFAM" id="SSF102198">
    <property type="entry name" value="Putative cyclase"/>
    <property type="match status" value="1"/>
</dbReference>
<dbReference type="Proteomes" id="UP000603200">
    <property type="component" value="Unassembled WGS sequence"/>
</dbReference>
<dbReference type="RefSeq" id="WP_203842070.1">
    <property type="nucleotide sequence ID" value="NZ_BAAATV010000015.1"/>
</dbReference>
<proteinExistence type="predicted"/>
<dbReference type="Gene3D" id="3.50.30.50">
    <property type="entry name" value="Putative cyclase"/>
    <property type="match status" value="1"/>
</dbReference>
<dbReference type="Pfam" id="PF04199">
    <property type="entry name" value="Cyclase"/>
    <property type="match status" value="1"/>
</dbReference>
<dbReference type="PANTHER" id="PTHR34861">
    <property type="match status" value="1"/>
</dbReference>
<protein>
    <submittedName>
        <fullName evidence="1">Cyclase</fullName>
    </submittedName>
</protein>
<dbReference type="InterPro" id="IPR007325">
    <property type="entry name" value="KFase/CYL"/>
</dbReference>
<reference evidence="1 2" key="1">
    <citation type="submission" date="2021-01" db="EMBL/GenBank/DDBJ databases">
        <title>Whole genome shotgun sequence of Actinoplanes humidus NBRC 14915.</title>
        <authorList>
            <person name="Komaki H."/>
            <person name="Tamura T."/>
        </authorList>
    </citation>
    <scope>NUCLEOTIDE SEQUENCE [LARGE SCALE GENOMIC DNA]</scope>
    <source>
        <strain evidence="1 2">NBRC 14915</strain>
    </source>
</reference>
<name>A0ABQ4A2N5_9ACTN</name>
<dbReference type="InterPro" id="IPR037175">
    <property type="entry name" value="KFase_sf"/>
</dbReference>
<keyword evidence="2" id="KW-1185">Reference proteome</keyword>
<comment type="caution">
    <text evidence="1">The sequence shown here is derived from an EMBL/GenBank/DDBJ whole genome shotgun (WGS) entry which is preliminary data.</text>
</comment>
<accession>A0ABQ4A2N5</accession>
<gene>
    <name evidence="1" type="ORF">Ahu01nite_082080</name>
</gene>
<evidence type="ECO:0000313" key="1">
    <source>
        <dbReference type="EMBL" id="GIE25106.1"/>
    </source>
</evidence>
<dbReference type="EMBL" id="BOMN01000115">
    <property type="protein sequence ID" value="GIE25106.1"/>
    <property type="molecule type" value="Genomic_DNA"/>
</dbReference>
<sequence>MKQDASDAFPSNWGRWGADDELGTLNLITDEVRARAAAEARTGRWVPLAMPTQPASMLGGPFAPPAPASPPVQQALLYTGTPPMGMAELLILNPHHPGLTHLDALAHMPVGGLVYPGRPLTEAVTPGGVVHGSTTAFADGVVTRGILLDLAPGSRLPSAHPITAADLDAAEARSGVHVEPGDALVVRSGWTFSWDGGTPAPGMTVDAVTWMRRHDVSLYAGDISDTFPPMDPQVPMPLHMIGLTQLGMPLIDGVQVEELAAVCAELGRYAFLLTVAPPRLRGATGVPVNPLAIF</sequence>
<organism evidence="1 2">
    <name type="scientific">Winogradskya humida</name>
    <dbReference type="NCBI Taxonomy" id="113566"/>
    <lineage>
        <taxon>Bacteria</taxon>
        <taxon>Bacillati</taxon>
        <taxon>Actinomycetota</taxon>
        <taxon>Actinomycetes</taxon>
        <taxon>Micromonosporales</taxon>
        <taxon>Micromonosporaceae</taxon>
        <taxon>Winogradskya</taxon>
    </lineage>
</organism>